<organism evidence="5">
    <name type="scientific">Nippostrongylus brasiliensis</name>
    <name type="common">Rat hookworm</name>
    <dbReference type="NCBI Taxonomy" id="27835"/>
    <lineage>
        <taxon>Eukaryota</taxon>
        <taxon>Metazoa</taxon>
        <taxon>Ecdysozoa</taxon>
        <taxon>Nematoda</taxon>
        <taxon>Chromadorea</taxon>
        <taxon>Rhabditida</taxon>
        <taxon>Rhabditina</taxon>
        <taxon>Rhabditomorpha</taxon>
        <taxon>Strongyloidea</taxon>
        <taxon>Heligmosomidae</taxon>
        <taxon>Nippostrongylus</taxon>
    </lineage>
</organism>
<dbReference type="OMA" id="AMNCART"/>
<evidence type="ECO:0000256" key="2">
    <source>
        <dbReference type="ARBA" id="ARBA00022737"/>
    </source>
</evidence>
<dbReference type="PANTHER" id="PTHR46344:SF27">
    <property type="entry name" value="KELCH REPEAT SUPERFAMILY PROTEIN"/>
    <property type="match status" value="1"/>
</dbReference>
<dbReference type="InterPro" id="IPR006652">
    <property type="entry name" value="Kelch_1"/>
</dbReference>
<dbReference type="PANTHER" id="PTHR46344">
    <property type="entry name" value="OS02G0202900 PROTEIN"/>
    <property type="match status" value="1"/>
</dbReference>
<dbReference type="STRING" id="27835.A0A0N4YL35"/>
<dbReference type="SUPFAM" id="SSF117281">
    <property type="entry name" value="Kelch motif"/>
    <property type="match status" value="1"/>
</dbReference>
<keyword evidence="4" id="KW-1185">Reference proteome</keyword>
<gene>
    <name evidence="3" type="ORF">NBR_LOCUS17791</name>
</gene>
<evidence type="ECO:0000313" key="4">
    <source>
        <dbReference type="Proteomes" id="UP000271162"/>
    </source>
</evidence>
<dbReference type="SMART" id="SM00612">
    <property type="entry name" value="Kelch"/>
    <property type="match status" value="4"/>
</dbReference>
<protein>
    <submittedName>
        <fullName evidence="5">Kelch-like protein 7 (inferred by orthology to a human protein)</fullName>
    </submittedName>
</protein>
<dbReference type="InterPro" id="IPR015915">
    <property type="entry name" value="Kelch-typ_b-propeller"/>
</dbReference>
<evidence type="ECO:0000313" key="5">
    <source>
        <dbReference type="WBParaSite" id="NBR_0001779001-mRNA-1"/>
    </source>
</evidence>
<name>A0A0N4YL35_NIPBR</name>
<sequence length="212" mass="23617">MKHCRQALGVTALDGIIFAVGGRNGGYTFREAEMLDPRRGKWISLPSMRNARCDFGLTAVNGLLYAVGGYGMQCLNSVEVYDPRARRWTVAQPMLKKRRQAGVTVFRDQLVVVGGLDESRTFLSSAEMLTDNGWTFLPELSVPRRGFGVVYVDGSLFASGGRNGDVYLSSVEYLDFDSSRWEMLQACRNATAECLLRNLPLAMSHILRKHLI</sequence>
<reference evidence="5" key="1">
    <citation type="submission" date="2017-02" db="UniProtKB">
        <authorList>
            <consortium name="WormBaseParasite"/>
        </authorList>
    </citation>
    <scope>IDENTIFICATION</scope>
</reference>
<accession>A0A0N4YL35</accession>
<proteinExistence type="predicted"/>
<dbReference type="EMBL" id="UYSL01022978">
    <property type="protein sequence ID" value="VDL81510.1"/>
    <property type="molecule type" value="Genomic_DNA"/>
</dbReference>
<reference evidence="3 4" key="2">
    <citation type="submission" date="2018-11" db="EMBL/GenBank/DDBJ databases">
        <authorList>
            <consortium name="Pathogen Informatics"/>
        </authorList>
    </citation>
    <scope>NUCLEOTIDE SEQUENCE [LARGE SCALE GENOMIC DNA]</scope>
</reference>
<dbReference type="Pfam" id="PF01344">
    <property type="entry name" value="Kelch_1"/>
    <property type="match status" value="4"/>
</dbReference>
<dbReference type="Gene3D" id="2.120.10.80">
    <property type="entry name" value="Kelch-type beta propeller"/>
    <property type="match status" value="1"/>
</dbReference>
<dbReference type="Proteomes" id="UP000271162">
    <property type="component" value="Unassembled WGS sequence"/>
</dbReference>
<dbReference type="AlphaFoldDB" id="A0A0N4YL35"/>
<evidence type="ECO:0000256" key="1">
    <source>
        <dbReference type="ARBA" id="ARBA00022441"/>
    </source>
</evidence>
<dbReference type="PRINTS" id="PR00501">
    <property type="entry name" value="KELCHREPEAT"/>
</dbReference>
<keyword evidence="1" id="KW-0880">Kelch repeat</keyword>
<evidence type="ECO:0000313" key="3">
    <source>
        <dbReference type="EMBL" id="VDL81510.1"/>
    </source>
</evidence>
<keyword evidence="2" id="KW-0677">Repeat</keyword>
<dbReference type="WBParaSite" id="NBR_0001779001-mRNA-1">
    <property type="protein sequence ID" value="NBR_0001779001-mRNA-1"/>
    <property type="gene ID" value="NBR_0001779001"/>
</dbReference>